<protein>
    <submittedName>
        <fullName evidence="2">Uncharacterized protein</fullName>
    </submittedName>
</protein>
<dbReference type="OrthoDB" id="77601at2759"/>
<evidence type="ECO:0000313" key="2">
    <source>
        <dbReference type="EMBL" id="KAG9344286.1"/>
    </source>
</evidence>
<name>A0A8T2NXP8_9TELE</name>
<accession>A0A8T2NXP8</accession>
<dbReference type="EMBL" id="JAFBMS010000020">
    <property type="protein sequence ID" value="KAG9344286.1"/>
    <property type="molecule type" value="Genomic_DNA"/>
</dbReference>
<dbReference type="Proteomes" id="UP000824540">
    <property type="component" value="Unassembled WGS sequence"/>
</dbReference>
<evidence type="ECO:0000256" key="1">
    <source>
        <dbReference type="SAM" id="SignalP"/>
    </source>
</evidence>
<gene>
    <name evidence="2" type="ORF">JZ751_010955</name>
</gene>
<keyword evidence="1" id="KW-0732">Signal</keyword>
<dbReference type="AlphaFoldDB" id="A0A8T2NXP8"/>
<proteinExistence type="predicted"/>
<reference evidence="2" key="1">
    <citation type="thesis" date="2021" institute="BYU ScholarsArchive" country="Provo, UT, USA">
        <title>Applications of and Algorithms for Genome Assembly and Genomic Analyses with an Emphasis on Marine Teleosts.</title>
        <authorList>
            <person name="Pickett B.D."/>
        </authorList>
    </citation>
    <scope>NUCLEOTIDE SEQUENCE</scope>
    <source>
        <strain evidence="2">HI-2016</strain>
    </source>
</reference>
<organism evidence="2 3">
    <name type="scientific">Albula glossodonta</name>
    <name type="common">roundjaw bonefish</name>
    <dbReference type="NCBI Taxonomy" id="121402"/>
    <lineage>
        <taxon>Eukaryota</taxon>
        <taxon>Metazoa</taxon>
        <taxon>Chordata</taxon>
        <taxon>Craniata</taxon>
        <taxon>Vertebrata</taxon>
        <taxon>Euteleostomi</taxon>
        <taxon>Actinopterygii</taxon>
        <taxon>Neopterygii</taxon>
        <taxon>Teleostei</taxon>
        <taxon>Albuliformes</taxon>
        <taxon>Albulidae</taxon>
        <taxon>Albula</taxon>
    </lineage>
</organism>
<feature type="chain" id="PRO_5035774820" evidence="1">
    <location>
        <begin position="22"/>
        <end position="99"/>
    </location>
</feature>
<evidence type="ECO:0000313" key="3">
    <source>
        <dbReference type="Proteomes" id="UP000824540"/>
    </source>
</evidence>
<feature type="signal peptide" evidence="1">
    <location>
        <begin position="1"/>
        <end position="21"/>
    </location>
</feature>
<keyword evidence="3" id="KW-1185">Reference proteome</keyword>
<sequence>MKWTSSEWSLGWVLWLQCAEIHNLPSAPPYILPQQGCGEHLVRTVLARECSMAVQSEDAHQALLETMQNKFISKNHYFALHPTPAPAPVLCFWNHSCCI</sequence>
<comment type="caution">
    <text evidence="2">The sequence shown here is derived from an EMBL/GenBank/DDBJ whole genome shotgun (WGS) entry which is preliminary data.</text>
</comment>